<evidence type="ECO:0000313" key="2">
    <source>
        <dbReference type="Proteomes" id="UP001500567"/>
    </source>
</evidence>
<accession>A0ABP7SZ17</accession>
<evidence type="ECO:0000313" key="1">
    <source>
        <dbReference type="EMBL" id="GAA4018643.1"/>
    </source>
</evidence>
<keyword evidence="2" id="KW-1185">Reference proteome</keyword>
<dbReference type="RefSeq" id="WP_345074885.1">
    <property type="nucleotide sequence ID" value="NZ_BAABDJ010000039.1"/>
</dbReference>
<dbReference type="Proteomes" id="UP001500567">
    <property type="component" value="Unassembled WGS sequence"/>
</dbReference>
<sequence length="298" mass="33679">MNLLYLVFGSNIKNHFQANFSILSFLEHRAGLTSITIVTDAPAFYRHLAGYVTVLPVDEKTLQEWKGEWNFFWRIKIKALEHVARRFPETPILYLDSDTFLHGSFPALHETLRGGTALMHEPEGRLSALGSKTEKLMWSQTQGRSYGGVPLTEHHVMWNAGVVGIPARRGLAAIQLALRICDELSQQQVTPRLIEQFALSVALAETFGLQAARPQIGHYWSNKDEWNDHLAAFSLESHLTQRTVEQEVAALARFDFNAIPIKKKIKNTRHRLEKLVRQLFPPKEVVYISGTAPTGTGN</sequence>
<evidence type="ECO:0008006" key="3">
    <source>
        <dbReference type="Google" id="ProtNLM"/>
    </source>
</evidence>
<comment type="caution">
    <text evidence="1">The sequence shown here is derived from an EMBL/GenBank/DDBJ whole genome shotgun (WGS) entry which is preliminary data.</text>
</comment>
<protein>
    <recommendedName>
        <fullName evidence="3">Nucleotide-diphospho-sugar transferase domain-containing protein</fullName>
    </recommendedName>
</protein>
<proteinExistence type="predicted"/>
<gene>
    <name evidence="1" type="ORF">GCM10022408_35570</name>
</gene>
<reference evidence="2" key="1">
    <citation type="journal article" date="2019" name="Int. J. Syst. Evol. Microbiol.">
        <title>The Global Catalogue of Microorganisms (GCM) 10K type strain sequencing project: providing services to taxonomists for standard genome sequencing and annotation.</title>
        <authorList>
            <consortium name="The Broad Institute Genomics Platform"/>
            <consortium name="The Broad Institute Genome Sequencing Center for Infectious Disease"/>
            <person name="Wu L."/>
            <person name="Ma J."/>
        </authorList>
    </citation>
    <scope>NUCLEOTIDE SEQUENCE [LARGE SCALE GENOMIC DNA]</scope>
    <source>
        <strain evidence="2">JCM 17224</strain>
    </source>
</reference>
<organism evidence="1 2">
    <name type="scientific">Hymenobacter fastidiosus</name>
    <dbReference type="NCBI Taxonomy" id="486264"/>
    <lineage>
        <taxon>Bacteria</taxon>
        <taxon>Pseudomonadati</taxon>
        <taxon>Bacteroidota</taxon>
        <taxon>Cytophagia</taxon>
        <taxon>Cytophagales</taxon>
        <taxon>Hymenobacteraceae</taxon>
        <taxon>Hymenobacter</taxon>
    </lineage>
</organism>
<name>A0ABP7SZ17_9BACT</name>
<dbReference type="EMBL" id="BAABDJ010000039">
    <property type="protein sequence ID" value="GAA4018643.1"/>
    <property type="molecule type" value="Genomic_DNA"/>
</dbReference>